<evidence type="ECO:0000313" key="3">
    <source>
        <dbReference type="EMBL" id="KAG0500666.1"/>
    </source>
</evidence>
<name>A0A835VH22_VANPL</name>
<proteinExistence type="predicted"/>
<keyword evidence="4" id="KW-1185">Reference proteome</keyword>
<organism evidence="2 4">
    <name type="scientific">Vanilla planifolia</name>
    <name type="common">Vanilla</name>
    <dbReference type="NCBI Taxonomy" id="51239"/>
    <lineage>
        <taxon>Eukaryota</taxon>
        <taxon>Viridiplantae</taxon>
        <taxon>Streptophyta</taxon>
        <taxon>Embryophyta</taxon>
        <taxon>Tracheophyta</taxon>
        <taxon>Spermatophyta</taxon>
        <taxon>Magnoliopsida</taxon>
        <taxon>Liliopsida</taxon>
        <taxon>Asparagales</taxon>
        <taxon>Orchidaceae</taxon>
        <taxon>Vanilloideae</taxon>
        <taxon>Vanilleae</taxon>
        <taxon>Vanilla</taxon>
    </lineage>
</organism>
<dbReference type="EMBL" id="JADCNL010000001">
    <property type="protein sequence ID" value="KAG0496181.1"/>
    <property type="molecule type" value="Genomic_DNA"/>
</dbReference>
<dbReference type="Proteomes" id="UP000639772">
    <property type="component" value="Chromosome 1"/>
</dbReference>
<evidence type="ECO:0000313" key="5">
    <source>
        <dbReference type="Proteomes" id="UP000639772"/>
    </source>
</evidence>
<protein>
    <submittedName>
        <fullName evidence="2">Uncharacterized protein</fullName>
    </submittedName>
</protein>
<evidence type="ECO:0000256" key="1">
    <source>
        <dbReference type="SAM" id="MobiDB-lite"/>
    </source>
</evidence>
<feature type="region of interest" description="Disordered" evidence="1">
    <location>
        <begin position="1"/>
        <end position="32"/>
    </location>
</feature>
<dbReference type="EMBL" id="JADCNM010000001">
    <property type="protein sequence ID" value="KAG0500666.1"/>
    <property type="molecule type" value="Genomic_DNA"/>
</dbReference>
<sequence length="106" mass="11232">MEGFFSQRSPSRRKIGRRGSPAAAISGSELSEEGKPALLLFASRARETANSKGEKGISAVQPFLVFCAERGGLHASIGLIRGEFLNRAAVGGSLRVKKGGEIEKKC</sequence>
<gene>
    <name evidence="3" type="ORF">HPP92_000738</name>
    <name evidence="2" type="ORF">HPP92_000872</name>
</gene>
<evidence type="ECO:0000313" key="2">
    <source>
        <dbReference type="EMBL" id="KAG0496181.1"/>
    </source>
</evidence>
<evidence type="ECO:0000313" key="4">
    <source>
        <dbReference type="Proteomes" id="UP000636800"/>
    </source>
</evidence>
<accession>A0A835VH22</accession>
<comment type="caution">
    <text evidence="2">The sequence shown here is derived from an EMBL/GenBank/DDBJ whole genome shotgun (WGS) entry which is preliminary data.</text>
</comment>
<reference evidence="4 5" key="1">
    <citation type="journal article" date="2020" name="Nat. Food">
        <title>A phased Vanilla planifolia genome enables genetic improvement of flavour and production.</title>
        <authorList>
            <person name="Hasing T."/>
            <person name="Tang H."/>
            <person name="Brym M."/>
            <person name="Khazi F."/>
            <person name="Huang T."/>
            <person name="Chambers A.H."/>
        </authorList>
    </citation>
    <scope>NUCLEOTIDE SEQUENCE [LARGE SCALE GENOMIC DNA]</scope>
    <source>
        <tissue evidence="2">Leaf</tissue>
    </source>
</reference>
<dbReference type="AlphaFoldDB" id="A0A835VH22"/>
<dbReference type="Proteomes" id="UP000636800">
    <property type="component" value="Chromosome 1"/>
</dbReference>